<sequence>MWTISKDKSWPELEKQFDWVKRMEEVPQDKIYHAEGNVAVHTQMVLAALENDKCFQQLAAQEKEMLWASALLHDVEKYSTTVLEQDGSISSKGHARKGAMKARQVLYKDQPAPFYIREQIVALVRYHGLPIWLFEKPDPLKALIMASMEVNTEWLALLARADMLGRICEDQEAMLYRIDCFEEFCREQGCWGIARPFVSDDARMYYLQRENAYPDYIPFEVPLMEVVLMSGLPGSGKDTFIKKNFPDMEVISLDDIRREWGIKPTDKAGNGRVIQEAKERARVLLRKQQGFVWNATNTTSQMRMQLIDLFSTYKAKVRIVYIESPYAMLHRQNKGREAIVPDLVMEKLIHKLEVPAPWEAHAVSYHSS</sequence>
<dbReference type="Gene3D" id="1.10.3090.10">
    <property type="entry name" value="cca-adding enzyme, domain 2"/>
    <property type="match status" value="1"/>
</dbReference>
<organism evidence="3 4">
    <name type="scientific">Pedobacter caeni</name>
    <dbReference type="NCBI Taxonomy" id="288992"/>
    <lineage>
        <taxon>Bacteria</taxon>
        <taxon>Pseudomonadati</taxon>
        <taxon>Bacteroidota</taxon>
        <taxon>Sphingobacteriia</taxon>
        <taxon>Sphingobacteriales</taxon>
        <taxon>Sphingobacteriaceae</taxon>
        <taxon>Pedobacter</taxon>
    </lineage>
</organism>
<dbReference type="PANTHER" id="PTHR47545:SF1">
    <property type="entry name" value="MULTIFUNCTIONAL CCA PROTEIN"/>
    <property type="match status" value="1"/>
</dbReference>
<dbReference type="STRING" id="288992.SAMN04488522_104701"/>
<protein>
    <submittedName>
        <fullName evidence="3">Predicted kinase</fullName>
    </submittedName>
</protein>
<feature type="domain" description="HD" evidence="2">
    <location>
        <begin position="60"/>
        <end position="146"/>
    </location>
</feature>
<dbReference type="Gene3D" id="3.40.50.300">
    <property type="entry name" value="P-loop containing nucleotide triphosphate hydrolases"/>
    <property type="match status" value="1"/>
</dbReference>
<name>A0A1M5HKL1_9SPHI</name>
<dbReference type="InterPro" id="IPR003607">
    <property type="entry name" value="HD/PDEase_dom"/>
</dbReference>
<dbReference type="AlphaFoldDB" id="A0A1M5HKL1"/>
<proteinExistence type="predicted"/>
<dbReference type="Pfam" id="PF01966">
    <property type="entry name" value="HD"/>
    <property type="match status" value="1"/>
</dbReference>
<dbReference type="SUPFAM" id="SSF109604">
    <property type="entry name" value="HD-domain/PDEase-like"/>
    <property type="match status" value="1"/>
</dbReference>
<evidence type="ECO:0000259" key="2">
    <source>
        <dbReference type="Pfam" id="PF01966"/>
    </source>
</evidence>
<dbReference type="GO" id="GO:0000166">
    <property type="term" value="F:nucleotide binding"/>
    <property type="evidence" value="ECO:0007669"/>
    <property type="project" value="UniProtKB-KW"/>
</dbReference>
<keyword evidence="4" id="KW-1185">Reference proteome</keyword>
<dbReference type="EMBL" id="FQUQ01000004">
    <property type="protein sequence ID" value="SHG16475.1"/>
    <property type="molecule type" value="Genomic_DNA"/>
</dbReference>
<accession>A0A1M5HKL1</accession>
<dbReference type="PANTHER" id="PTHR47545">
    <property type="entry name" value="MULTIFUNCTIONAL CCA PROTEIN"/>
    <property type="match status" value="1"/>
</dbReference>
<evidence type="ECO:0000313" key="3">
    <source>
        <dbReference type="EMBL" id="SHG16475.1"/>
    </source>
</evidence>
<keyword evidence="3" id="KW-0808">Transferase</keyword>
<evidence type="ECO:0000256" key="1">
    <source>
        <dbReference type="ARBA" id="ARBA00022741"/>
    </source>
</evidence>
<gene>
    <name evidence="3" type="ORF">SAMN04488522_104701</name>
</gene>
<dbReference type="CDD" id="cd00077">
    <property type="entry name" value="HDc"/>
    <property type="match status" value="1"/>
</dbReference>
<keyword evidence="1" id="KW-0547">Nucleotide-binding</keyword>
<dbReference type="GO" id="GO:0016301">
    <property type="term" value="F:kinase activity"/>
    <property type="evidence" value="ECO:0007669"/>
    <property type="project" value="UniProtKB-KW"/>
</dbReference>
<dbReference type="InterPro" id="IPR050124">
    <property type="entry name" value="tRNA_CCA-adding_enzyme"/>
</dbReference>
<reference evidence="4" key="1">
    <citation type="submission" date="2016-11" db="EMBL/GenBank/DDBJ databases">
        <authorList>
            <person name="Varghese N."/>
            <person name="Submissions S."/>
        </authorList>
    </citation>
    <scope>NUCLEOTIDE SEQUENCE [LARGE SCALE GENOMIC DNA]</scope>
    <source>
        <strain evidence="4">DSM 16990</strain>
    </source>
</reference>
<dbReference type="Proteomes" id="UP000184287">
    <property type="component" value="Unassembled WGS sequence"/>
</dbReference>
<keyword evidence="3" id="KW-0418">Kinase</keyword>
<dbReference type="SUPFAM" id="SSF52540">
    <property type="entry name" value="P-loop containing nucleoside triphosphate hydrolases"/>
    <property type="match status" value="1"/>
</dbReference>
<dbReference type="Pfam" id="PF13671">
    <property type="entry name" value="AAA_33"/>
    <property type="match status" value="1"/>
</dbReference>
<evidence type="ECO:0000313" key="4">
    <source>
        <dbReference type="Proteomes" id="UP000184287"/>
    </source>
</evidence>
<dbReference type="InterPro" id="IPR006674">
    <property type="entry name" value="HD_domain"/>
</dbReference>
<dbReference type="OrthoDB" id="9805698at2"/>
<dbReference type="InterPro" id="IPR027417">
    <property type="entry name" value="P-loop_NTPase"/>
</dbReference>